<dbReference type="InterPro" id="IPR050677">
    <property type="entry name" value="Actinoporin_PFT"/>
</dbReference>
<proteinExistence type="evidence at transcript level"/>
<keyword evidence="4" id="KW-0472">Membrane</keyword>
<evidence type="ECO:0000256" key="2">
    <source>
        <dbReference type="ARBA" id="ARBA00004532"/>
    </source>
</evidence>
<evidence type="ECO:0000256" key="1">
    <source>
        <dbReference type="ARBA" id="ARBA00004175"/>
    </source>
</evidence>
<keyword evidence="3" id="KW-1052">Target cell membrane</keyword>
<evidence type="ECO:0000313" key="7">
    <source>
        <dbReference type="EMBL" id="AXS67883.1"/>
    </source>
</evidence>
<protein>
    <submittedName>
        <fullName evidence="7">Coluporin-11</fullName>
    </submittedName>
</protein>
<dbReference type="InterPro" id="IPR009104">
    <property type="entry name" value="Anemon_actinoporin-like"/>
</dbReference>
<organism evidence="7">
    <name type="scientific">Colubraria reticulata</name>
    <dbReference type="NCBI Taxonomy" id="604273"/>
    <lineage>
        <taxon>Eukaryota</taxon>
        <taxon>Metazoa</taxon>
        <taxon>Spiralia</taxon>
        <taxon>Lophotrochozoa</taxon>
        <taxon>Mollusca</taxon>
        <taxon>Gastropoda</taxon>
        <taxon>Caenogastropoda</taxon>
        <taxon>Neogastropoda</taxon>
        <taxon>Buccinoidea</taxon>
        <taxon>Buccinidae</taxon>
        <taxon>Colubraria</taxon>
    </lineage>
</organism>
<keyword evidence="4" id="KW-1053">Target membrane</keyword>
<feature type="signal peptide" evidence="6">
    <location>
        <begin position="1"/>
        <end position="20"/>
    </location>
</feature>
<dbReference type="GO" id="GO:0046931">
    <property type="term" value="P:pore complex assembly"/>
    <property type="evidence" value="ECO:0007669"/>
    <property type="project" value="InterPro"/>
</dbReference>
<name>A0A499RUG4_9CAEN</name>
<evidence type="ECO:0000256" key="4">
    <source>
        <dbReference type="ARBA" id="ARBA00023298"/>
    </source>
</evidence>
<dbReference type="AlphaFoldDB" id="A0A499RUG4"/>
<dbReference type="PANTHER" id="PTHR40388:SF1">
    <property type="entry name" value="BRYOPORIN"/>
    <property type="match status" value="1"/>
</dbReference>
<evidence type="ECO:0000256" key="6">
    <source>
        <dbReference type="SAM" id="SignalP"/>
    </source>
</evidence>
<dbReference type="EMBL" id="MH194214">
    <property type="protein sequence ID" value="AXS67883.1"/>
    <property type="molecule type" value="mRNA"/>
</dbReference>
<dbReference type="GO" id="GO:0046930">
    <property type="term" value="C:pore complex"/>
    <property type="evidence" value="ECO:0007669"/>
    <property type="project" value="InterPro"/>
</dbReference>
<dbReference type="PANTHER" id="PTHR40388">
    <property type="entry name" value="BRYOPORIN"/>
    <property type="match status" value="1"/>
</dbReference>
<feature type="chain" id="PRO_5020038624" evidence="6">
    <location>
        <begin position="21"/>
        <end position="192"/>
    </location>
</feature>
<evidence type="ECO:0000256" key="3">
    <source>
        <dbReference type="ARBA" id="ARBA00022537"/>
    </source>
</evidence>
<dbReference type="Pfam" id="PF06369">
    <property type="entry name" value="Anemone_cytotox"/>
    <property type="match status" value="1"/>
</dbReference>
<dbReference type="GO" id="GO:0006812">
    <property type="term" value="P:monoatomic cation transport"/>
    <property type="evidence" value="ECO:0007669"/>
    <property type="project" value="InterPro"/>
</dbReference>
<dbReference type="GO" id="GO:0044218">
    <property type="term" value="C:other organism cell membrane"/>
    <property type="evidence" value="ECO:0007669"/>
    <property type="project" value="UniProtKB-KW"/>
</dbReference>
<keyword evidence="6" id="KW-0732">Signal</keyword>
<dbReference type="GO" id="GO:0015267">
    <property type="term" value="F:channel activity"/>
    <property type="evidence" value="ECO:0007669"/>
    <property type="project" value="InterPro"/>
</dbReference>
<dbReference type="SUPFAM" id="SSF63724">
    <property type="entry name" value="Cytolysin/lectin"/>
    <property type="match status" value="1"/>
</dbReference>
<accession>A0A499RUG4</accession>
<sequence>MKTLLAIFLLVIGFPGRSPGKVDLPTIDYRVKVKITVENHTPYTLTAAYWKIVEGVTVTDPLSIGPRAMRMCAFRKRDNVAYGTYGTVSWEVSGKDHRFVVMWSAPFSFDFYSNWMGLGLTERWKTSVAFGDDLFKEMYGDTKIQDFTYLNKDFFSDLNPVNLKLHGFNMTGTMTSGHHAEITVKFEVAQET</sequence>
<keyword evidence="5" id="KW-0166">Nematocyst</keyword>
<reference evidence="7" key="1">
    <citation type="journal article" date="2018" name="Mol. Biol. Evol.">
        <title>Piercing Fishes: Porin Expansion and Adaptation to Hematophagy in the Vampire Snail Cumia reticulata.</title>
        <authorList>
            <person name="Gerdol M."/>
            <person name="Cervelli M."/>
            <person name="Oliverio M."/>
            <person name="Modica M.V."/>
        </authorList>
    </citation>
    <scope>NUCLEOTIDE SEQUENCE</scope>
</reference>
<comment type="subcellular location">
    <subcellularLocation>
        <location evidence="2">Nematocyst</location>
    </subcellularLocation>
    <subcellularLocation>
        <location evidence="1">Target cell membrane</location>
    </subcellularLocation>
</comment>
<dbReference type="GO" id="GO:0042151">
    <property type="term" value="C:nematocyst"/>
    <property type="evidence" value="ECO:0007669"/>
    <property type="project" value="UniProtKB-SubCell"/>
</dbReference>
<dbReference type="GO" id="GO:0051715">
    <property type="term" value="P:cytolysis in another organism"/>
    <property type="evidence" value="ECO:0007669"/>
    <property type="project" value="InterPro"/>
</dbReference>
<dbReference type="InterPro" id="IPR015926">
    <property type="entry name" value="Cytolysin/lectin"/>
</dbReference>
<evidence type="ECO:0000256" key="5">
    <source>
        <dbReference type="ARBA" id="ARBA00023331"/>
    </source>
</evidence>
<dbReference type="Gene3D" id="2.60.270.20">
    <property type="entry name" value="Cytolysin/lectin"/>
    <property type="match status" value="1"/>
</dbReference>